<feature type="region of interest" description="Disordered" evidence="1">
    <location>
        <begin position="353"/>
        <end position="376"/>
    </location>
</feature>
<feature type="region of interest" description="Disordered" evidence="1">
    <location>
        <begin position="457"/>
        <end position="477"/>
    </location>
</feature>
<feature type="compositionally biased region" description="Polar residues" evidence="1">
    <location>
        <begin position="39"/>
        <end position="66"/>
    </location>
</feature>
<organism evidence="2 3">
    <name type="scientific">Pyrenophora teres f. teres</name>
    <dbReference type="NCBI Taxonomy" id="97479"/>
    <lineage>
        <taxon>Eukaryota</taxon>
        <taxon>Fungi</taxon>
        <taxon>Dikarya</taxon>
        <taxon>Ascomycota</taxon>
        <taxon>Pezizomycotina</taxon>
        <taxon>Dothideomycetes</taxon>
        <taxon>Pleosporomycetidae</taxon>
        <taxon>Pleosporales</taxon>
        <taxon>Pleosporineae</taxon>
        <taxon>Pleosporaceae</taxon>
        <taxon>Pyrenophora</taxon>
    </lineage>
</organism>
<evidence type="ECO:0000313" key="2">
    <source>
        <dbReference type="EMBL" id="CAE6996280.1"/>
    </source>
</evidence>
<name>A0A6S6VUG4_9PLEO</name>
<protein>
    <submittedName>
        <fullName evidence="2">Uncharacterized protein</fullName>
    </submittedName>
</protein>
<proteinExistence type="predicted"/>
<evidence type="ECO:0000256" key="1">
    <source>
        <dbReference type="SAM" id="MobiDB-lite"/>
    </source>
</evidence>
<accession>A0A6S6VUG4</accession>
<dbReference type="Proteomes" id="UP000472372">
    <property type="component" value="Chromosome 1"/>
</dbReference>
<evidence type="ECO:0000313" key="3">
    <source>
        <dbReference type="Proteomes" id="UP000472372"/>
    </source>
</evidence>
<dbReference type="AlphaFoldDB" id="A0A6S6VUG4"/>
<reference evidence="2" key="1">
    <citation type="submission" date="2021-02" db="EMBL/GenBank/DDBJ databases">
        <authorList>
            <person name="Syme A R."/>
            <person name="Syme A R."/>
            <person name="Moolhuijzen P."/>
        </authorList>
    </citation>
    <scope>NUCLEOTIDE SEQUENCE</scope>
    <source>
        <strain evidence="2">W1-1</strain>
    </source>
</reference>
<gene>
    <name evidence="2" type="ORF">PTTW11_00314</name>
</gene>
<sequence>MFARLSISRVATGALAIFAVAGIAVAITTVLSINKSDTKALTKSNRQRPRLSNTQRKTWPDPSTISLRPPTRVKRERKLLCWFDSVPDTITTPRLLPNPVDTITTITALKAAVVKQMVKTSHQSPQLLLTLPSADLTDTSTYTSSFNLESTCILINTPALPSGLTTALLLLNDHLCASHLCLCHIAINALFKQFSWDNVHHSIILMIGAPTIGYIEYMFNDVLIVDPPDEPSYIPPNSSTQAVIGTAPLKKNRPAPTQAFLSTYAQIIANRRQEYGKPICPASESIFASALLQESTLPTATQYLELQREVIDQLYSPIAWRASYSIPGKYDYEVVPEAPDYLSNYEWSARLRWGPPSKHEGSGDTSEEEGSEFDKVSLYDTSEEEYAREQDDAFNEEAAAFRDVSHHSTAQEEYGNAEYAGEKNDAFRAGIAAFNFIFPSAFNEAARLFPAENEEYEAFEQHSTPRTSSSAASYHPGPNLSTSPYVPAVGSVTFYATGDGNVFVARPLPSLSLSTSSVYSSPGLKEEEEEESVCSSPAIEVYAPIPIRHQGAVDRLEGAVLEEFFGEETLRQDTFGVYSSPVLEVYAPIPIRHQDLVDRLEIAVLEDSVGVDAFDLVGATLSPYSAMLLDRRRKDVAVDLAAQLAEEYEVEMF</sequence>
<feature type="compositionally biased region" description="Polar residues" evidence="1">
    <location>
        <begin position="461"/>
        <end position="472"/>
    </location>
</feature>
<feature type="region of interest" description="Disordered" evidence="1">
    <location>
        <begin position="39"/>
        <end position="68"/>
    </location>
</feature>
<dbReference type="EMBL" id="HG992977">
    <property type="protein sequence ID" value="CAE6996280.1"/>
    <property type="molecule type" value="Genomic_DNA"/>
</dbReference>